<proteinExistence type="predicted"/>
<sequence length="43" mass="5020">MSQNFARDNMAYDVFLEVNKEHGCASMNCICKNIYIIPRKHLT</sequence>
<comment type="caution">
    <text evidence="1">The sequence shown here is derived from an EMBL/GenBank/DDBJ whole genome shotgun (WGS) entry which is preliminary data.</text>
</comment>
<reference evidence="1 2" key="1">
    <citation type="submission" date="2015-02" db="EMBL/GenBank/DDBJ databases">
        <title>Genome Sequencing of Rickettsiales.</title>
        <authorList>
            <person name="Daugherty S.C."/>
            <person name="Su Q."/>
            <person name="Abolude K."/>
            <person name="Beier-Sexton M."/>
            <person name="Carlyon J.A."/>
            <person name="Carter R."/>
            <person name="Day N.P."/>
            <person name="Dumler S.J."/>
            <person name="Dyachenko V."/>
            <person name="Godinez A."/>
            <person name="Kurtti T.J."/>
            <person name="Lichay M."/>
            <person name="Mullins K.E."/>
            <person name="Ott S."/>
            <person name="Pappas-Brown V."/>
            <person name="Paris D.H."/>
            <person name="Patel P."/>
            <person name="Richards A.L."/>
            <person name="Sadzewicz L."/>
            <person name="Sears K."/>
            <person name="Seidman D."/>
            <person name="Sengamalay N."/>
            <person name="Stenos J."/>
            <person name="Tallon L.J."/>
            <person name="Vincent G."/>
            <person name="Fraser C.M."/>
            <person name="Munderloh U."/>
            <person name="Dunning-Hotopp J.C."/>
        </authorList>
    </citation>
    <scope>NUCLEOTIDE SEQUENCE [LARGE SCALE GENOMIC DNA]</scope>
    <source>
        <strain evidence="1 2">ApMUC09</strain>
    </source>
</reference>
<gene>
    <name evidence="1" type="ORF">APHMUC_1625</name>
</gene>
<dbReference type="AlphaFoldDB" id="A0A0F3NAS0"/>
<dbReference type="PATRIC" id="fig|1359152.3.peg.1701"/>
<dbReference type="EMBL" id="LANV01000001">
    <property type="protein sequence ID" value="KJV65130.1"/>
    <property type="molecule type" value="Genomic_DNA"/>
</dbReference>
<evidence type="ECO:0000313" key="2">
    <source>
        <dbReference type="Proteomes" id="UP000033441"/>
    </source>
</evidence>
<evidence type="ECO:0000313" key="1">
    <source>
        <dbReference type="EMBL" id="KJV65130.1"/>
    </source>
</evidence>
<accession>A0A0F3NAS0</accession>
<protein>
    <submittedName>
        <fullName evidence="1">Uncharacterized protein</fullName>
    </submittedName>
</protein>
<dbReference type="Proteomes" id="UP000033441">
    <property type="component" value="Unassembled WGS sequence"/>
</dbReference>
<organism evidence="1 2">
    <name type="scientific">Anaplasma phagocytophilum str. ApMUC09</name>
    <dbReference type="NCBI Taxonomy" id="1359152"/>
    <lineage>
        <taxon>Bacteria</taxon>
        <taxon>Pseudomonadati</taxon>
        <taxon>Pseudomonadota</taxon>
        <taxon>Alphaproteobacteria</taxon>
        <taxon>Rickettsiales</taxon>
        <taxon>Anaplasmataceae</taxon>
        <taxon>Anaplasma</taxon>
        <taxon>phagocytophilum group</taxon>
    </lineage>
</organism>
<name>A0A0F3NAS0_ANAPH</name>